<dbReference type="Gene3D" id="1.10.357.10">
    <property type="entry name" value="Tetracycline Repressor, domain 2"/>
    <property type="match status" value="1"/>
</dbReference>
<protein>
    <recommendedName>
        <fullName evidence="5">HTH tetR-type domain-containing protein</fullName>
    </recommendedName>
</protein>
<dbReference type="PANTHER" id="PTHR30055:SF148">
    <property type="entry name" value="TETR-FAMILY TRANSCRIPTIONAL REGULATOR"/>
    <property type="match status" value="1"/>
</dbReference>
<keyword evidence="2 4" id="KW-0238">DNA-binding</keyword>
<feature type="domain" description="HTH tetR-type" evidence="5">
    <location>
        <begin position="70"/>
        <end position="130"/>
    </location>
</feature>
<evidence type="ECO:0000313" key="7">
    <source>
        <dbReference type="Proteomes" id="UP000256519"/>
    </source>
</evidence>
<gene>
    <name evidence="6" type="ORF">C3744_07230</name>
</gene>
<feature type="DNA-binding region" description="H-T-H motif" evidence="4">
    <location>
        <begin position="93"/>
        <end position="112"/>
    </location>
</feature>
<sequence>MCLSINIFIDSAYILLLHAKGSVSTKKRNFEGNKVLKKNTILYIIRHDTYRFLNKDRSSRMKEKKPSKQPRNKEKFLESTLQVLENTSYPSLTIEAIAAHAGAGKTTIYRWWDTKAHLVLDAFLMYTASRFQFDIEDSVRSNFQRQLTNLASVFSSKIGRSMLAIIVENEEISKSFYTSFLTLRRRDATLFLEAAIKRKEIKPDLNTDIILDMLLGPIYFRILIYNQEPDERFITNLVDHIITSILCSSDERK</sequence>
<dbReference type="InterPro" id="IPR001647">
    <property type="entry name" value="HTH_TetR"/>
</dbReference>
<dbReference type="Pfam" id="PF16859">
    <property type="entry name" value="TetR_C_11"/>
    <property type="match status" value="1"/>
</dbReference>
<dbReference type="EMBL" id="PQWM01000007">
    <property type="protein sequence ID" value="RDZ16306.1"/>
    <property type="molecule type" value="Genomic_DNA"/>
</dbReference>
<name>A0A3D8X578_PRIMG</name>
<accession>A0A3D8X578</accession>
<evidence type="ECO:0000313" key="6">
    <source>
        <dbReference type="EMBL" id="RDZ16306.1"/>
    </source>
</evidence>
<dbReference type="GO" id="GO:0003700">
    <property type="term" value="F:DNA-binding transcription factor activity"/>
    <property type="evidence" value="ECO:0007669"/>
    <property type="project" value="TreeGrafter"/>
</dbReference>
<comment type="caution">
    <text evidence="6">The sequence shown here is derived from an EMBL/GenBank/DDBJ whole genome shotgun (WGS) entry which is preliminary data.</text>
</comment>
<keyword evidence="3" id="KW-0804">Transcription</keyword>
<dbReference type="Pfam" id="PF00440">
    <property type="entry name" value="TetR_N"/>
    <property type="match status" value="1"/>
</dbReference>
<proteinExistence type="predicted"/>
<evidence type="ECO:0000256" key="1">
    <source>
        <dbReference type="ARBA" id="ARBA00023015"/>
    </source>
</evidence>
<dbReference type="InterPro" id="IPR050109">
    <property type="entry name" value="HTH-type_TetR-like_transc_reg"/>
</dbReference>
<reference evidence="6 7" key="1">
    <citation type="journal article" date="2018" name="Appl. Environ. Microbiol.">
        <title>Antimicrobial susceptibility testing and tentative epidemiological cut-off values of five Bacillus species relevant for use as animal feed additives or for plant protection.</title>
        <authorList>
            <person name="Agerso Y."/>
            <person name="Stuer-Lauridsen B."/>
            <person name="Bjerre K."/>
            <person name="Jensen M.G."/>
            <person name="Johansen E."/>
            <person name="Bennedsen M."/>
            <person name="Brockmann E."/>
            <person name="Nielsen B."/>
        </authorList>
    </citation>
    <scope>NUCLEOTIDE SEQUENCE [LARGE SCALE GENOMIC DNA]</scope>
    <source>
        <strain evidence="6 7">CHCC20162</strain>
    </source>
</reference>
<dbReference type="AlphaFoldDB" id="A0A3D8X578"/>
<evidence type="ECO:0000259" key="5">
    <source>
        <dbReference type="PROSITE" id="PS50977"/>
    </source>
</evidence>
<dbReference type="SUPFAM" id="SSF46689">
    <property type="entry name" value="Homeodomain-like"/>
    <property type="match status" value="1"/>
</dbReference>
<keyword evidence="1" id="KW-0805">Transcription regulation</keyword>
<dbReference type="Proteomes" id="UP000256519">
    <property type="component" value="Unassembled WGS sequence"/>
</dbReference>
<organism evidence="6 7">
    <name type="scientific">Priestia megaterium</name>
    <name type="common">Bacillus megaterium</name>
    <dbReference type="NCBI Taxonomy" id="1404"/>
    <lineage>
        <taxon>Bacteria</taxon>
        <taxon>Bacillati</taxon>
        <taxon>Bacillota</taxon>
        <taxon>Bacilli</taxon>
        <taxon>Bacillales</taxon>
        <taxon>Bacillaceae</taxon>
        <taxon>Priestia</taxon>
    </lineage>
</organism>
<dbReference type="InterPro" id="IPR009057">
    <property type="entry name" value="Homeodomain-like_sf"/>
</dbReference>
<dbReference type="Gene3D" id="1.10.10.60">
    <property type="entry name" value="Homeodomain-like"/>
    <property type="match status" value="1"/>
</dbReference>
<dbReference type="InterPro" id="IPR036271">
    <property type="entry name" value="Tet_transcr_reg_TetR-rel_C_sf"/>
</dbReference>
<evidence type="ECO:0000256" key="2">
    <source>
        <dbReference type="ARBA" id="ARBA00023125"/>
    </source>
</evidence>
<dbReference type="InterPro" id="IPR011075">
    <property type="entry name" value="TetR_C"/>
</dbReference>
<dbReference type="PANTHER" id="PTHR30055">
    <property type="entry name" value="HTH-TYPE TRANSCRIPTIONAL REGULATOR RUTR"/>
    <property type="match status" value="1"/>
</dbReference>
<dbReference type="SUPFAM" id="SSF48498">
    <property type="entry name" value="Tetracyclin repressor-like, C-terminal domain"/>
    <property type="match status" value="1"/>
</dbReference>
<evidence type="ECO:0000256" key="3">
    <source>
        <dbReference type="ARBA" id="ARBA00023163"/>
    </source>
</evidence>
<dbReference type="GO" id="GO:0000976">
    <property type="term" value="F:transcription cis-regulatory region binding"/>
    <property type="evidence" value="ECO:0007669"/>
    <property type="project" value="TreeGrafter"/>
</dbReference>
<dbReference type="PROSITE" id="PS50977">
    <property type="entry name" value="HTH_TETR_2"/>
    <property type="match status" value="1"/>
</dbReference>
<evidence type="ECO:0000256" key="4">
    <source>
        <dbReference type="PROSITE-ProRule" id="PRU00335"/>
    </source>
</evidence>